<keyword evidence="2" id="KW-0808">Transferase</keyword>
<keyword evidence="5" id="KW-0067">ATP-binding</keyword>
<evidence type="ECO:0000259" key="6">
    <source>
        <dbReference type="PROSITE" id="PS50011"/>
    </source>
</evidence>
<keyword evidence="3" id="KW-0547">Nucleotide-binding</keyword>
<dbReference type="InterPro" id="IPR000719">
    <property type="entry name" value="Prot_kinase_dom"/>
</dbReference>
<dbReference type="CTD" id="45970"/>
<protein>
    <submittedName>
        <fullName evidence="8">Uncharacterized serine/threonine-protein kinase SgK494</fullName>
    </submittedName>
</protein>
<dbReference type="RefSeq" id="XP_011502892.1">
    <property type="nucleotide sequence ID" value="XM_011504590.1"/>
</dbReference>
<dbReference type="Proteomes" id="UP000695007">
    <property type="component" value="Unplaced"/>
</dbReference>
<proteinExistence type="predicted"/>
<dbReference type="InterPro" id="IPR045270">
    <property type="entry name" value="STKc_AGC"/>
</dbReference>
<dbReference type="SMART" id="SM00220">
    <property type="entry name" value="S_TKc"/>
    <property type="match status" value="1"/>
</dbReference>
<evidence type="ECO:0000256" key="1">
    <source>
        <dbReference type="ARBA" id="ARBA00022527"/>
    </source>
</evidence>
<dbReference type="Pfam" id="PF00069">
    <property type="entry name" value="Pkinase"/>
    <property type="match status" value="1"/>
</dbReference>
<dbReference type="SUPFAM" id="SSF56112">
    <property type="entry name" value="Protein kinase-like (PK-like)"/>
    <property type="match status" value="1"/>
</dbReference>
<evidence type="ECO:0000256" key="2">
    <source>
        <dbReference type="ARBA" id="ARBA00022679"/>
    </source>
</evidence>
<dbReference type="CDD" id="cd05123">
    <property type="entry name" value="STKc_AGC"/>
    <property type="match status" value="1"/>
</dbReference>
<evidence type="ECO:0000313" key="8">
    <source>
        <dbReference type="RefSeq" id="XP_011502892.1"/>
    </source>
</evidence>
<keyword evidence="7" id="KW-1185">Reference proteome</keyword>
<dbReference type="GO" id="GO:0005524">
    <property type="term" value="F:ATP binding"/>
    <property type="evidence" value="ECO:0007669"/>
    <property type="project" value="UniProtKB-KW"/>
</dbReference>
<keyword evidence="4 8" id="KW-0418">Kinase</keyword>
<reference evidence="8" key="1">
    <citation type="submission" date="2025-08" db="UniProtKB">
        <authorList>
            <consortium name="RefSeq"/>
        </authorList>
    </citation>
    <scope>IDENTIFICATION</scope>
</reference>
<dbReference type="PANTHER" id="PTHR24355">
    <property type="entry name" value="G PROTEIN-COUPLED RECEPTOR KINASE/RIBOSOMAL PROTEIN S6 KINASE"/>
    <property type="match status" value="1"/>
</dbReference>
<evidence type="ECO:0000256" key="3">
    <source>
        <dbReference type="ARBA" id="ARBA00022741"/>
    </source>
</evidence>
<dbReference type="InterPro" id="IPR011009">
    <property type="entry name" value="Kinase-like_dom_sf"/>
</dbReference>
<dbReference type="PROSITE" id="PS50011">
    <property type="entry name" value="PROTEIN_KINASE_DOM"/>
    <property type="match status" value="1"/>
</dbReference>
<name>A0AAJ7E078_9HYME</name>
<dbReference type="GO" id="GO:0004674">
    <property type="term" value="F:protein serine/threonine kinase activity"/>
    <property type="evidence" value="ECO:0007669"/>
    <property type="project" value="UniProtKB-KW"/>
</dbReference>
<dbReference type="GeneID" id="105366225"/>
<sequence>MLVSLSDIIGRQPVRPRTSSEELRPWSRFSRRSWSESTLNDPLNLSKTAWPVPRFEAIFLPEFQVREVPLKNDYIFINIISKGAYGRVYKVQKRETKEIFALKIISKAKIVAENAIQQAKQEVSIQKAIGHHTFIADSPFQWQGRKTLYILTQFIGGGELFSLVEEYGCLSEDVVRIYVGEIALALDFLYNAGIIHRDLKASNILLDNEGHAMLIDFGLAKWLRPLQKTGTLCGTFEYMAPEIIKKQYYGHEADWWSLGVLSSFLLINEYPSNILTSGLLDNTEYKIASVGTLSMKIQGISSSANDLLKRLLQPEPKLRIKSVLALQRIAFYMGHDIRSYTSKKVSPFKLIGRAIEQIPTSPIENHFYDFDSIIEAD</sequence>
<evidence type="ECO:0000256" key="4">
    <source>
        <dbReference type="ARBA" id="ARBA00022777"/>
    </source>
</evidence>
<gene>
    <name evidence="8" type="primary">LOC105366225</name>
</gene>
<feature type="domain" description="Protein kinase" evidence="6">
    <location>
        <begin position="74"/>
        <end position="332"/>
    </location>
</feature>
<keyword evidence="1" id="KW-0723">Serine/threonine-protein kinase</keyword>
<dbReference type="InterPro" id="IPR008271">
    <property type="entry name" value="Ser/Thr_kinase_AS"/>
</dbReference>
<dbReference type="Gene3D" id="1.10.510.10">
    <property type="entry name" value="Transferase(Phosphotransferase) domain 1"/>
    <property type="match status" value="1"/>
</dbReference>
<organism evidence="7 8">
    <name type="scientific">Ceratosolen solmsi marchali</name>
    <dbReference type="NCBI Taxonomy" id="326594"/>
    <lineage>
        <taxon>Eukaryota</taxon>
        <taxon>Metazoa</taxon>
        <taxon>Ecdysozoa</taxon>
        <taxon>Arthropoda</taxon>
        <taxon>Hexapoda</taxon>
        <taxon>Insecta</taxon>
        <taxon>Pterygota</taxon>
        <taxon>Neoptera</taxon>
        <taxon>Endopterygota</taxon>
        <taxon>Hymenoptera</taxon>
        <taxon>Apocrita</taxon>
        <taxon>Proctotrupomorpha</taxon>
        <taxon>Chalcidoidea</taxon>
        <taxon>Agaonidae</taxon>
        <taxon>Agaoninae</taxon>
        <taxon>Ceratosolen</taxon>
    </lineage>
</organism>
<dbReference type="PROSITE" id="PS00108">
    <property type="entry name" value="PROTEIN_KINASE_ST"/>
    <property type="match status" value="1"/>
</dbReference>
<evidence type="ECO:0000256" key="5">
    <source>
        <dbReference type="ARBA" id="ARBA00022840"/>
    </source>
</evidence>
<dbReference type="AlphaFoldDB" id="A0AAJ7E078"/>
<dbReference type="KEGG" id="csol:105366225"/>
<evidence type="ECO:0000313" key="7">
    <source>
        <dbReference type="Proteomes" id="UP000695007"/>
    </source>
</evidence>
<accession>A0AAJ7E078</accession>
<dbReference type="Gene3D" id="3.30.200.20">
    <property type="entry name" value="Phosphorylase Kinase, domain 1"/>
    <property type="match status" value="1"/>
</dbReference>
<dbReference type="PANTHER" id="PTHR24355:SF1">
    <property type="entry name" value="RIBOSOMAL PROTEIN S6 KINASE-RELATED PROTEIN"/>
    <property type="match status" value="1"/>
</dbReference>